<organism evidence="3 4">
    <name type="scientific">Edaphochlamys debaryana</name>
    <dbReference type="NCBI Taxonomy" id="47281"/>
    <lineage>
        <taxon>Eukaryota</taxon>
        <taxon>Viridiplantae</taxon>
        <taxon>Chlorophyta</taxon>
        <taxon>core chlorophytes</taxon>
        <taxon>Chlorophyceae</taxon>
        <taxon>CS clade</taxon>
        <taxon>Chlamydomonadales</taxon>
        <taxon>Chlamydomonadales incertae sedis</taxon>
        <taxon>Edaphochlamys</taxon>
    </lineage>
</organism>
<feature type="compositionally biased region" description="Low complexity" evidence="2">
    <location>
        <begin position="200"/>
        <end position="210"/>
    </location>
</feature>
<feature type="compositionally biased region" description="Acidic residues" evidence="2">
    <location>
        <begin position="353"/>
        <end position="369"/>
    </location>
</feature>
<sequence>MASSRLTLAVFEVDSADGGPRPAAQLPAERFALLAAQRQTIAAQKARWAAEEARLEAQQRAEALEAEVWQLRRQLAEAAERSRAAEQGRVEAVAGLTQRAEAAEQALSAAVQRAEAAEARAAAAEQGRAKAEQRALVPLVPLEAEARPGGAAEERPAASADPAPHGIKAGARDGGPCRGGQAGEPACPQPRRRPTEDSLPAASAPGASACDGGGSAGGPAAKRLRLEQAGSPRAATGAEAAEATATVMGEGEEVEQAKGWEVGAGARAVPWQKEEEKGAAAVEGEEGAVETEEEEDGAGGRGGGGGGGGGGRGGGGGGGEGGGGGGGEEEEEEGAAAEEEEEEEAELQHWEGMGEEGLDVMGELEDDGSTEVLGELLDEEDEEEYGPVDGAEAAGAAGPSAPGRLPSALPTKPVPARRGGTDDTFRPARPTNLGPMWATFKPCPPTSFRFRSKVPHGRATPSFYPALASHFGIEKGDTEALPRYWALSFEEKKKKAERFISERGGIAAVRRQLSMPPDCSDWDVLEKVVILARGKAENTQQAARRRAGRPA</sequence>
<feature type="compositionally biased region" description="Acidic residues" evidence="2">
    <location>
        <begin position="327"/>
        <end position="345"/>
    </location>
</feature>
<proteinExistence type="predicted"/>
<feature type="compositionally biased region" description="Low complexity" evidence="2">
    <location>
        <begin position="147"/>
        <end position="164"/>
    </location>
</feature>
<keyword evidence="1" id="KW-0175">Coiled coil</keyword>
<evidence type="ECO:0000313" key="3">
    <source>
        <dbReference type="EMBL" id="KAG2485395.1"/>
    </source>
</evidence>
<feature type="compositionally biased region" description="Low complexity" evidence="2">
    <location>
        <begin position="387"/>
        <end position="408"/>
    </location>
</feature>
<feature type="compositionally biased region" description="Gly residues" evidence="2">
    <location>
        <begin position="172"/>
        <end position="182"/>
    </location>
</feature>
<dbReference type="EMBL" id="JAEHOE010000130">
    <property type="protein sequence ID" value="KAG2485395.1"/>
    <property type="molecule type" value="Genomic_DNA"/>
</dbReference>
<comment type="caution">
    <text evidence="3">The sequence shown here is derived from an EMBL/GenBank/DDBJ whole genome shotgun (WGS) entry which is preliminary data.</text>
</comment>
<dbReference type="Proteomes" id="UP000612055">
    <property type="component" value="Unassembled WGS sequence"/>
</dbReference>
<dbReference type="AlphaFoldDB" id="A0A836BQQ9"/>
<evidence type="ECO:0000256" key="2">
    <source>
        <dbReference type="SAM" id="MobiDB-lite"/>
    </source>
</evidence>
<feature type="compositionally biased region" description="Gly residues" evidence="2">
    <location>
        <begin position="299"/>
        <end position="326"/>
    </location>
</feature>
<feature type="compositionally biased region" description="Acidic residues" evidence="2">
    <location>
        <begin position="376"/>
        <end position="386"/>
    </location>
</feature>
<accession>A0A836BQQ9</accession>
<evidence type="ECO:0000313" key="4">
    <source>
        <dbReference type="Proteomes" id="UP000612055"/>
    </source>
</evidence>
<name>A0A836BQQ9_9CHLO</name>
<keyword evidence="4" id="KW-1185">Reference proteome</keyword>
<evidence type="ECO:0000256" key="1">
    <source>
        <dbReference type="SAM" id="Coils"/>
    </source>
</evidence>
<protein>
    <submittedName>
        <fullName evidence="3">Uncharacterized protein</fullName>
    </submittedName>
</protein>
<gene>
    <name evidence="3" type="ORF">HYH03_015881</name>
</gene>
<reference evidence="3" key="1">
    <citation type="journal article" date="2020" name="bioRxiv">
        <title>Comparative genomics of Chlamydomonas.</title>
        <authorList>
            <person name="Craig R.J."/>
            <person name="Hasan A.R."/>
            <person name="Ness R.W."/>
            <person name="Keightley P.D."/>
        </authorList>
    </citation>
    <scope>NUCLEOTIDE SEQUENCE</scope>
    <source>
        <strain evidence="3">CCAP 11/70</strain>
    </source>
</reference>
<feature type="region of interest" description="Disordered" evidence="2">
    <location>
        <begin position="146"/>
        <end position="438"/>
    </location>
</feature>
<feature type="compositionally biased region" description="Acidic residues" evidence="2">
    <location>
        <begin position="283"/>
        <end position="297"/>
    </location>
</feature>
<feature type="coiled-coil region" evidence="1">
    <location>
        <begin position="47"/>
        <end position="134"/>
    </location>
</feature>
<feature type="compositionally biased region" description="Low complexity" evidence="2">
    <location>
        <begin position="234"/>
        <end position="249"/>
    </location>
</feature>